<feature type="region of interest" description="Disordered" evidence="1">
    <location>
        <begin position="338"/>
        <end position="418"/>
    </location>
</feature>
<dbReference type="Proteomes" id="UP001642540">
    <property type="component" value="Unassembled WGS sequence"/>
</dbReference>
<evidence type="ECO:0000256" key="1">
    <source>
        <dbReference type="SAM" id="MobiDB-lite"/>
    </source>
</evidence>
<feature type="compositionally biased region" description="Polar residues" evidence="1">
    <location>
        <begin position="400"/>
        <end position="414"/>
    </location>
</feature>
<feature type="compositionally biased region" description="Acidic residues" evidence="1">
    <location>
        <begin position="385"/>
        <end position="395"/>
    </location>
</feature>
<dbReference type="EMBL" id="CAXLJM020000026">
    <property type="protein sequence ID" value="CAL8093204.1"/>
    <property type="molecule type" value="Genomic_DNA"/>
</dbReference>
<feature type="compositionally biased region" description="Polar residues" evidence="1">
    <location>
        <begin position="343"/>
        <end position="375"/>
    </location>
</feature>
<organism evidence="2 3">
    <name type="scientific">Orchesella dallaii</name>
    <dbReference type="NCBI Taxonomy" id="48710"/>
    <lineage>
        <taxon>Eukaryota</taxon>
        <taxon>Metazoa</taxon>
        <taxon>Ecdysozoa</taxon>
        <taxon>Arthropoda</taxon>
        <taxon>Hexapoda</taxon>
        <taxon>Collembola</taxon>
        <taxon>Entomobryomorpha</taxon>
        <taxon>Entomobryoidea</taxon>
        <taxon>Orchesellidae</taxon>
        <taxon>Orchesellinae</taxon>
        <taxon>Orchesella</taxon>
    </lineage>
</organism>
<dbReference type="Gene3D" id="1.10.10.60">
    <property type="entry name" value="Homeodomain-like"/>
    <property type="match status" value="1"/>
</dbReference>
<name>A0ABP1QA54_9HEXA</name>
<evidence type="ECO:0000313" key="2">
    <source>
        <dbReference type="EMBL" id="CAL8093204.1"/>
    </source>
</evidence>
<accession>A0ABP1QA54</accession>
<feature type="compositionally biased region" description="Basic and acidic residues" evidence="1">
    <location>
        <begin position="290"/>
        <end position="300"/>
    </location>
</feature>
<protein>
    <submittedName>
        <fullName evidence="2">Uncharacterized protein</fullName>
    </submittedName>
</protein>
<comment type="caution">
    <text evidence="2">The sequence shown here is derived from an EMBL/GenBank/DDBJ whole genome shotgun (WGS) entry which is preliminary data.</text>
</comment>
<feature type="region of interest" description="Disordered" evidence="1">
    <location>
        <begin position="187"/>
        <end position="211"/>
    </location>
</feature>
<reference evidence="2 3" key="1">
    <citation type="submission" date="2024-08" db="EMBL/GenBank/DDBJ databases">
        <authorList>
            <person name="Cucini C."/>
            <person name="Frati F."/>
        </authorList>
    </citation>
    <scope>NUCLEOTIDE SEQUENCE [LARGE SCALE GENOMIC DNA]</scope>
</reference>
<sequence>MMECFSTVSQIPLEEISNWTFKFQKTWEGGQKRWHSFGFQLIPPEEENDSNVPKSNLYKAIRYGGGTIYSGCSDPEIEEPVPYVIRVLNEEYFAHNEAEDCIIPPDTYSSAFIFKCIGNKKKNLPYPDSRKYIIPKATSWYVPYDALKILRREMNWSDLHKRPRVCLPATFTARKWITELQKQKAKLDETNEGNLNQQQGSPVPDNEEVEQGQLREVKTLINKKQLLASSGTHCKAVVTNAVKRKSPTLAPGTLPKRAKVGEKIAIKSVQNSGYDKENTFNIDSDCSDQSSREDSSRRVLSDIQSGPGTSRYRMRSRLKPDRRITRSVLRTNIKAKPVIGDSENCNGTSTQLESKSNTQEVSNSLDSTNTTLRSTKASDLYSDSDSYDSDQDASEYSEAKSSNGIQQEVVQSPKTPVRGQKYSVREGQLILDVICDHNAFYFVRGIKFWKIFEESKLLKGRTHQSLKSHFIHTILPQVKKRETYEISDFDLQKLNDILNSTSGKHATICPDLAL</sequence>
<keyword evidence="3" id="KW-1185">Reference proteome</keyword>
<feature type="compositionally biased region" description="Polar residues" evidence="1">
    <location>
        <begin position="192"/>
        <end position="201"/>
    </location>
</feature>
<feature type="region of interest" description="Disordered" evidence="1">
    <location>
        <begin position="276"/>
        <end position="324"/>
    </location>
</feature>
<gene>
    <name evidence="2" type="ORF">ODALV1_LOCUS8442</name>
</gene>
<proteinExistence type="predicted"/>
<evidence type="ECO:0000313" key="3">
    <source>
        <dbReference type="Proteomes" id="UP001642540"/>
    </source>
</evidence>